<gene>
    <name evidence="11" type="ORF">OCBIM_22038889mg</name>
</gene>
<feature type="domain" description="Choline/carnitine acyltransferase" evidence="10">
    <location>
        <begin position="53"/>
        <end position="646"/>
    </location>
</feature>
<keyword evidence="6" id="KW-0443">Lipid metabolism</keyword>
<evidence type="ECO:0000313" key="11">
    <source>
        <dbReference type="EMBL" id="KOF95268.1"/>
    </source>
</evidence>
<dbReference type="AlphaFoldDB" id="A0A0L8I191"/>
<feature type="active site" description="Proton acceptor" evidence="9">
    <location>
        <position position="373"/>
    </location>
</feature>
<dbReference type="InterPro" id="IPR042231">
    <property type="entry name" value="Cho/carn_acyl_trans_2"/>
</dbReference>
<dbReference type="SUPFAM" id="SSF52777">
    <property type="entry name" value="CoA-dependent acyltransferases"/>
    <property type="match status" value="2"/>
</dbReference>
<dbReference type="FunFam" id="1.10.275.20:FF:000001">
    <property type="entry name" value="carnitine O-palmitoyltransferase 2, mitochondrial"/>
    <property type="match status" value="1"/>
</dbReference>
<keyword evidence="5" id="KW-0276">Fatty acid metabolism</keyword>
<dbReference type="UniPathway" id="UPA00659"/>
<comment type="catalytic activity">
    <reaction evidence="8">
        <text>4,8-dimethylnonanoyl-CoA + (R)-carnitine = O-4,8-dimethylnonanoyl-(R)-carnitine + CoA</text>
        <dbReference type="Rhea" id="RHEA:44860"/>
        <dbReference type="ChEBI" id="CHEBI:16347"/>
        <dbReference type="ChEBI" id="CHEBI:57287"/>
        <dbReference type="ChEBI" id="CHEBI:77061"/>
        <dbReference type="ChEBI" id="CHEBI:84654"/>
    </reaction>
</comment>
<dbReference type="EMBL" id="KQ416771">
    <property type="protein sequence ID" value="KOF95268.1"/>
    <property type="molecule type" value="Genomic_DNA"/>
</dbReference>
<dbReference type="GO" id="GO:0006635">
    <property type="term" value="P:fatty acid beta-oxidation"/>
    <property type="evidence" value="ECO:0007669"/>
    <property type="project" value="UniProtKB-UniPathway"/>
</dbReference>
<dbReference type="FunFam" id="1.20.1280.180:FF:000001">
    <property type="entry name" value="Carnitine O-palmitoyltransferase 2, mitochondrial"/>
    <property type="match status" value="1"/>
</dbReference>
<dbReference type="InterPro" id="IPR000542">
    <property type="entry name" value="Carn_acyl_trans"/>
</dbReference>
<keyword evidence="4" id="KW-0808">Transferase</keyword>
<comment type="pathway">
    <text evidence="1">Lipid metabolism; fatty acid beta-oxidation.</text>
</comment>
<comment type="similarity">
    <text evidence="2">Belongs to the carnitine/choline acetyltransferase family.</text>
</comment>
<evidence type="ECO:0000256" key="4">
    <source>
        <dbReference type="ARBA" id="ARBA00022679"/>
    </source>
</evidence>
<reference evidence="11" key="1">
    <citation type="submission" date="2015-07" db="EMBL/GenBank/DDBJ databases">
        <title>MeaNS - Measles Nucleotide Surveillance Program.</title>
        <authorList>
            <person name="Tran T."/>
            <person name="Druce J."/>
        </authorList>
    </citation>
    <scope>NUCLEOTIDE SEQUENCE</scope>
    <source>
        <strain evidence="11">UCB-OBI-ISO-001</strain>
        <tissue evidence="11">Gonad</tissue>
    </source>
</reference>
<dbReference type="STRING" id="37653.A0A0L8I191"/>
<dbReference type="GO" id="GO:0004095">
    <property type="term" value="F:carnitine O-palmitoyltransferase activity"/>
    <property type="evidence" value="ECO:0007669"/>
    <property type="project" value="TreeGrafter"/>
</dbReference>
<evidence type="ECO:0000256" key="2">
    <source>
        <dbReference type="ARBA" id="ARBA00005232"/>
    </source>
</evidence>
<organism evidence="11">
    <name type="scientific">Octopus bimaculoides</name>
    <name type="common">California two-spotted octopus</name>
    <dbReference type="NCBI Taxonomy" id="37653"/>
    <lineage>
        <taxon>Eukaryota</taxon>
        <taxon>Metazoa</taxon>
        <taxon>Spiralia</taxon>
        <taxon>Lophotrochozoa</taxon>
        <taxon>Mollusca</taxon>
        <taxon>Cephalopoda</taxon>
        <taxon>Coleoidea</taxon>
        <taxon>Octopodiformes</taxon>
        <taxon>Octopoda</taxon>
        <taxon>Incirrata</taxon>
        <taxon>Octopodidae</taxon>
        <taxon>Octopus</taxon>
    </lineage>
</organism>
<accession>A0A0L8I191</accession>
<dbReference type="OMA" id="HILVMRR"/>
<dbReference type="Gene3D" id="1.10.275.20">
    <property type="entry name" value="Choline/Carnitine o-acyltransferase"/>
    <property type="match status" value="1"/>
</dbReference>
<evidence type="ECO:0000256" key="7">
    <source>
        <dbReference type="ARBA" id="ARBA00023315"/>
    </source>
</evidence>
<evidence type="ECO:0000256" key="6">
    <source>
        <dbReference type="ARBA" id="ARBA00023098"/>
    </source>
</evidence>
<keyword evidence="7" id="KW-0012">Acyltransferase</keyword>
<evidence type="ECO:0000256" key="3">
    <source>
        <dbReference type="ARBA" id="ARBA00022448"/>
    </source>
</evidence>
<dbReference type="KEGG" id="obi:106867325"/>
<dbReference type="InterPro" id="IPR023213">
    <property type="entry name" value="CAT-like_dom_sf"/>
</dbReference>
<evidence type="ECO:0000259" key="10">
    <source>
        <dbReference type="Pfam" id="PF00755"/>
    </source>
</evidence>
<keyword evidence="3" id="KW-0813">Transport</keyword>
<evidence type="ECO:0000256" key="1">
    <source>
        <dbReference type="ARBA" id="ARBA00005005"/>
    </source>
</evidence>
<name>A0A0L8I191_OCTBM</name>
<dbReference type="GO" id="GO:0005739">
    <property type="term" value="C:mitochondrion"/>
    <property type="evidence" value="ECO:0007669"/>
    <property type="project" value="TreeGrafter"/>
</dbReference>
<dbReference type="Gene3D" id="3.30.559.10">
    <property type="entry name" value="Chloramphenicol acetyltransferase-like domain"/>
    <property type="match status" value="1"/>
</dbReference>
<protein>
    <recommendedName>
        <fullName evidence="10">Choline/carnitine acyltransferase domain-containing protein</fullName>
    </recommendedName>
</protein>
<dbReference type="Gene3D" id="1.20.1280.180">
    <property type="match status" value="1"/>
</dbReference>
<dbReference type="PANTHER" id="PTHR22589:SF16">
    <property type="entry name" value="CARNITINE O-PALMITOYLTRANSFERASE 2, MITOCHONDRIAL"/>
    <property type="match status" value="1"/>
</dbReference>
<sequence length="661" mass="74796">MSRMFQNSLPLFSSVKQRNLLFTTLQRGRASSSEFLKKSKVPTYHFQKSLPRLPIPSLESTCRNYLLTQKALLNETQYQSTENIVKQFEQNEGKALHDELVALDKANKHTSYISAPWFDMYLKDRRPVVLNHTPFTTVIDDPRPEYNNQLIRATNIIFSSLRFMKSLEEETLEPEVFHLNPKKSDTETFRKVVRWLPEAVSWYGAFLYKAYPLDMSQYKRLFKSTRIPKKSRDELHSNPSSRHLLVLHKGHMYSFDVLNSDDSIKPAEEILAHLKYICSNPRPVADYPVAQMTTENRDVWAAVRQHFIETGNEEILREVDGALFALSLDHHSPSTPDEIMETYLHGDGSNRWFDKSLNPIVSSDGKACVTFEHSWGDGVAVLRYVNDVIKDTIDRPVVGPDTLPSSATDSSKLVKHLDFQLDAKLKASITNAKEQFQEASGRLQKNYIDYKKFNKSFIKSKNLSPDSVMQLVIQMAFYKMTYGEFAASYESCSTAAFKHGRTETIRPNTLATKKACEMIFGPKSTATVAEMQAVLGECSKVHMNLTKSAAMGKGFDRHLFGMRTLAEKASSQMPALFTDPNYKHINHIILSTSTLSSPMIQFGGFGPVVPNGFGIGYQIGDEATGYVVTSYNPHRNGSDFVVALEESLNAIYGILEGKKPH</sequence>
<dbReference type="Pfam" id="PF00755">
    <property type="entry name" value="Carn_acyltransf"/>
    <property type="match status" value="1"/>
</dbReference>
<dbReference type="Gene3D" id="3.30.559.70">
    <property type="entry name" value="Choline/Carnitine o-acyltransferase, domain 2"/>
    <property type="match status" value="1"/>
</dbReference>
<evidence type="ECO:0000256" key="9">
    <source>
        <dbReference type="PIRSR" id="PIRSR600542-1"/>
    </source>
</evidence>
<evidence type="ECO:0000256" key="8">
    <source>
        <dbReference type="ARBA" id="ARBA00048999"/>
    </source>
</evidence>
<dbReference type="InterPro" id="IPR042572">
    <property type="entry name" value="Carn_acyl_trans_N"/>
</dbReference>
<proteinExistence type="inferred from homology"/>
<dbReference type="InterPro" id="IPR039551">
    <property type="entry name" value="Cho/carn_acyl_trans"/>
</dbReference>
<dbReference type="PANTHER" id="PTHR22589">
    <property type="entry name" value="CARNITINE O-ACYLTRANSFERASE"/>
    <property type="match status" value="1"/>
</dbReference>
<evidence type="ECO:0000256" key="5">
    <source>
        <dbReference type="ARBA" id="ARBA00022832"/>
    </source>
</evidence>
<dbReference type="OrthoDB" id="240216at2759"/>